<gene>
    <name evidence="3" type="ORF">CONPUDRAFT_169855</name>
</gene>
<keyword evidence="1" id="KW-1133">Transmembrane helix</keyword>
<evidence type="ECO:0000313" key="4">
    <source>
        <dbReference type="Proteomes" id="UP000053558"/>
    </source>
</evidence>
<dbReference type="OrthoDB" id="2535105at2759"/>
<dbReference type="PANTHER" id="PTHR40465">
    <property type="entry name" value="CHROMOSOME 1, WHOLE GENOME SHOTGUN SEQUENCE"/>
    <property type="match status" value="1"/>
</dbReference>
<feature type="transmembrane region" description="Helical" evidence="1">
    <location>
        <begin position="85"/>
        <end position="106"/>
    </location>
</feature>
<sequence length="306" mass="34342">MELLSVGETLGYLIVGIFFNTFLYGIVTYQYIVYFNTNFGDHYALRLMTCFVFLLDSAYSVGLIYSAWFYAVANYTNPSALLESTWAYGITSLATEGCAIITQGFLTWRIYRLSQSRVLALVGILLSIVALALGTGISLKKLIIGYIPDFINFEWLVVAWCISNVVADSYITATLITILIKSRNKLLKSPPRYRIAINRLIRWTIQTGVPADIFAILALISYVLWPESNMYGMWGIPIGRLYSITLLDTFLNRPAIDRSGSAKTEETESTLTQRTSEQQIDLEMQGGQLTTIVGLTNMSGESDEFY</sequence>
<dbReference type="Proteomes" id="UP000053558">
    <property type="component" value="Unassembled WGS sequence"/>
</dbReference>
<keyword evidence="4" id="KW-1185">Reference proteome</keyword>
<dbReference type="RefSeq" id="XP_007775038.1">
    <property type="nucleotide sequence ID" value="XM_007776848.1"/>
</dbReference>
<name>A0A5M3M871_CONPW</name>
<dbReference type="PANTHER" id="PTHR40465:SF1">
    <property type="entry name" value="DUF6534 DOMAIN-CONTAINING PROTEIN"/>
    <property type="match status" value="1"/>
</dbReference>
<dbReference type="InterPro" id="IPR045339">
    <property type="entry name" value="DUF6534"/>
</dbReference>
<evidence type="ECO:0000259" key="2">
    <source>
        <dbReference type="Pfam" id="PF20152"/>
    </source>
</evidence>
<feature type="transmembrane region" description="Helical" evidence="1">
    <location>
        <begin position="12"/>
        <end position="35"/>
    </location>
</feature>
<dbReference type="EMBL" id="JH711590">
    <property type="protein sequence ID" value="EIW74990.1"/>
    <property type="molecule type" value="Genomic_DNA"/>
</dbReference>
<evidence type="ECO:0000313" key="3">
    <source>
        <dbReference type="EMBL" id="EIW74990.1"/>
    </source>
</evidence>
<dbReference type="OMA" id="IMWAVET"/>
<keyword evidence="1" id="KW-0812">Transmembrane</keyword>
<proteinExistence type="predicted"/>
<feature type="transmembrane region" description="Helical" evidence="1">
    <location>
        <begin position="157"/>
        <end position="180"/>
    </location>
</feature>
<dbReference type="AlphaFoldDB" id="A0A5M3M871"/>
<keyword evidence="1" id="KW-0472">Membrane</keyword>
<dbReference type="GeneID" id="19206342"/>
<feature type="domain" description="DUF6534" evidence="2">
    <location>
        <begin position="165"/>
        <end position="253"/>
    </location>
</feature>
<dbReference type="Pfam" id="PF20152">
    <property type="entry name" value="DUF6534"/>
    <property type="match status" value="1"/>
</dbReference>
<protein>
    <recommendedName>
        <fullName evidence="2">DUF6534 domain-containing protein</fullName>
    </recommendedName>
</protein>
<feature type="transmembrane region" description="Helical" evidence="1">
    <location>
        <begin position="118"/>
        <end position="137"/>
    </location>
</feature>
<comment type="caution">
    <text evidence="3">The sequence shown here is derived from an EMBL/GenBank/DDBJ whole genome shotgun (WGS) entry which is preliminary data.</text>
</comment>
<reference evidence="4" key="1">
    <citation type="journal article" date="2012" name="Science">
        <title>The Paleozoic origin of enzymatic lignin decomposition reconstructed from 31 fungal genomes.</title>
        <authorList>
            <person name="Floudas D."/>
            <person name="Binder M."/>
            <person name="Riley R."/>
            <person name="Barry K."/>
            <person name="Blanchette R.A."/>
            <person name="Henrissat B."/>
            <person name="Martinez A.T."/>
            <person name="Otillar R."/>
            <person name="Spatafora J.W."/>
            <person name="Yadav J.S."/>
            <person name="Aerts A."/>
            <person name="Benoit I."/>
            <person name="Boyd A."/>
            <person name="Carlson A."/>
            <person name="Copeland A."/>
            <person name="Coutinho P.M."/>
            <person name="de Vries R.P."/>
            <person name="Ferreira P."/>
            <person name="Findley K."/>
            <person name="Foster B."/>
            <person name="Gaskell J."/>
            <person name="Glotzer D."/>
            <person name="Gorecki P."/>
            <person name="Heitman J."/>
            <person name="Hesse C."/>
            <person name="Hori C."/>
            <person name="Igarashi K."/>
            <person name="Jurgens J.A."/>
            <person name="Kallen N."/>
            <person name="Kersten P."/>
            <person name="Kohler A."/>
            <person name="Kuees U."/>
            <person name="Kumar T.K.A."/>
            <person name="Kuo A."/>
            <person name="LaButti K."/>
            <person name="Larrondo L.F."/>
            <person name="Lindquist E."/>
            <person name="Ling A."/>
            <person name="Lombard V."/>
            <person name="Lucas S."/>
            <person name="Lundell T."/>
            <person name="Martin R."/>
            <person name="McLaughlin D.J."/>
            <person name="Morgenstern I."/>
            <person name="Morin E."/>
            <person name="Murat C."/>
            <person name="Nagy L.G."/>
            <person name="Nolan M."/>
            <person name="Ohm R.A."/>
            <person name="Patyshakuliyeva A."/>
            <person name="Rokas A."/>
            <person name="Ruiz-Duenas F.J."/>
            <person name="Sabat G."/>
            <person name="Salamov A."/>
            <person name="Samejima M."/>
            <person name="Schmutz J."/>
            <person name="Slot J.C."/>
            <person name="St John F."/>
            <person name="Stenlid J."/>
            <person name="Sun H."/>
            <person name="Sun S."/>
            <person name="Syed K."/>
            <person name="Tsang A."/>
            <person name="Wiebenga A."/>
            <person name="Young D."/>
            <person name="Pisabarro A."/>
            <person name="Eastwood D.C."/>
            <person name="Martin F."/>
            <person name="Cullen D."/>
            <person name="Grigoriev I.V."/>
            <person name="Hibbett D.S."/>
        </authorList>
    </citation>
    <scope>NUCLEOTIDE SEQUENCE [LARGE SCALE GENOMIC DNA]</scope>
    <source>
        <strain evidence="4">RWD-64-598 SS2</strain>
    </source>
</reference>
<organism evidence="3 4">
    <name type="scientific">Coniophora puteana (strain RWD-64-598)</name>
    <name type="common">Brown rot fungus</name>
    <dbReference type="NCBI Taxonomy" id="741705"/>
    <lineage>
        <taxon>Eukaryota</taxon>
        <taxon>Fungi</taxon>
        <taxon>Dikarya</taxon>
        <taxon>Basidiomycota</taxon>
        <taxon>Agaricomycotina</taxon>
        <taxon>Agaricomycetes</taxon>
        <taxon>Agaricomycetidae</taxon>
        <taxon>Boletales</taxon>
        <taxon>Coniophorineae</taxon>
        <taxon>Coniophoraceae</taxon>
        <taxon>Coniophora</taxon>
    </lineage>
</organism>
<accession>A0A5M3M871</accession>
<feature type="transmembrane region" description="Helical" evidence="1">
    <location>
        <begin position="47"/>
        <end position="73"/>
    </location>
</feature>
<dbReference type="KEGG" id="cput:CONPUDRAFT_169855"/>
<evidence type="ECO:0000256" key="1">
    <source>
        <dbReference type="SAM" id="Phobius"/>
    </source>
</evidence>
<feature type="transmembrane region" description="Helical" evidence="1">
    <location>
        <begin position="200"/>
        <end position="225"/>
    </location>
</feature>